<accession>A0A7I8WY89</accession>
<organism evidence="2 3">
    <name type="scientific">Bursaphelenchus xylophilus</name>
    <name type="common">Pinewood nematode worm</name>
    <name type="synonym">Aphelenchoides xylophilus</name>
    <dbReference type="NCBI Taxonomy" id="6326"/>
    <lineage>
        <taxon>Eukaryota</taxon>
        <taxon>Metazoa</taxon>
        <taxon>Ecdysozoa</taxon>
        <taxon>Nematoda</taxon>
        <taxon>Chromadorea</taxon>
        <taxon>Rhabditida</taxon>
        <taxon>Tylenchina</taxon>
        <taxon>Tylenchomorpha</taxon>
        <taxon>Aphelenchoidea</taxon>
        <taxon>Aphelenchoididae</taxon>
        <taxon>Bursaphelenchus</taxon>
    </lineage>
</organism>
<dbReference type="EMBL" id="CAJFCV020000002">
    <property type="protein sequence ID" value="CAG9101111.1"/>
    <property type="molecule type" value="Genomic_DNA"/>
</dbReference>
<reference evidence="2" key="1">
    <citation type="submission" date="2020-09" db="EMBL/GenBank/DDBJ databases">
        <authorList>
            <person name="Kikuchi T."/>
        </authorList>
    </citation>
    <scope>NUCLEOTIDE SEQUENCE</scope>
    <source>
        <strain evidence="2">Ka4C1</strain>
    </source>
</reference>
<feature type="compositionally biased region" description="Basic and acidic residues" evidence="1">
    <location>
        <begin position="80"/>
        <end position="95"/>
    </location>
</feature>
<proteinExistence type="predicted"/>
<dbReference type="Proteomes" id="UP000582659">
    <property type="component" value="Unassembled WGS sequence"/>
</dbReference>
<evidence type="ECO:0000313" key="3">
    <source>
        <dbReference type="Proteomes" id="UP000659654"/>
    </source>
</evidence>
<evidence type="ECO:0000256" key="1">
    <source>
        <dbReference type="SAM" id="MobiDB-lite"/>
    </source>
</evidence>
<sequence>MRKRKNERKVTREEGGNRSITRSGPAGAYISSEPYSRRWRWAARRRQRFLYLPIEIEKLGKFLGQKIKRKRRRGRAVTADVKRGRNDGRSGKYPL</sequence>
<evidence type="ECO:0000313" key="2">
    <source>
        <dbReference type="EMBL" id="CAD5217480.1"/>
    </source>
</evidence>
<dbReference type="AlphaFoldDB" id="A0A7I8WY89"/>
<keyword evidence="3" id="KW-1185">Reference proteome</keyword>
<feature type="region of interest" description="Disordered" evidence="1">
    <location>
        <begin position="67"/>
        <end position="95"/>
    </location>
</feature>
<gene>
    <name evidence="2" type="ORF">BXYJ_LOCUS5056</name>
</gene>
<feature type="region of interest" description="Disordered" evidence="1">
    <location>
        <begin position="1"/>
        <end position="30"/>
    </location>
</feature>
<comment type="caution">
    <text evidence="2">The sequence shown here is derived from an EMBL/GenBank/DDBJ whole genome shotgun (WGS) entry which is preliminary data.</text>
</comment>
<dbReference type="Proteomes" id="UP000659654">
    <property type="component" value="Unassembled WGS sequence"/>
</dbReference>
<protein>
    <submittedName>
        <fullName evidence="2">(pine wood nematode) hypothetical protein</fullName>
    </submittedName>
</protein>
<name>A0A7I8WY89_BURXY</name>
<dbReference type="EMBL" id="CAJFDI010000002">
    <property type="protein sequence ID" value="CAD5217480.1"/>
    <property type="molecule type" value="Genomic_DNA"/>
</dbReference>